<evidence type="ECO:0008006" key="3">
    <source>
        <dbReference type="Google" id="ProtNLM"/>
    </source>
</evidence>
<organism evidence="1 2">
    <name type="scientific">Occultella aeris</name>
    <dbReference type="NCBI Taxonomy" id="2761496"/>
    <lineage>
        <taxon>Bacteria</taxon>
        <taxon>Bacillati</taxon>
        <taxon>Actinomycetota</taxon>
        <taxon>Actinomycetes</taxon>
        <taxon>Micrococcales</taxon>
        <taxon>Ruaniaceae</taxon>
        <taxon>Occultella</taxon>
    </lineage>
</organism>
<accession>A0A7M4DJG8</accession>
<sequence>MAFEIPDACTLPTAERPVRLAEFDELLTGPVRSADRESPTRLTLRLHSSDDDLEEITRDLAAREAQCCSFFGFTVAADGSDVVLGIEVPPQHTSILDSLQARSGVIE</sequence>
<dbReference type="RefSeq" id="WP_156741039.1">
    <property type="nucleotide sequence ID" value="NZ_CACRYJ010000031.1"/>
</dbReference>
<comment type="caution">
    <text evidence="1">The sequence shown here is derived from an EMBL/GenBank/DDBJ whole genome shotgun (WGS) entry which is preliminary data.</text>
</comment>
<dbReference type="Proteomes" id="UP000419743">
    <property type="component" value="Unassembled WGS sequence"/>
</dbReference>
<dbReference type="AlphaFoldDB" id="A0A7M4DJG8"/>
<protein>
    <recommendedName>
        <fullName evidence="3">Arsenate reductase</fullName>
    </recommendedName>
</protein>
<evidence type="ECO:0000313" key="2">
    <source>
        <dbReference type="Proteomes" id="UP000419743"/>
    </source>
</evidence>
<keyword evidence="2" id="KW-1185">Reference proteome</keyword>
<dbReference type="EMBL" id="CACRYJ010000031">
    <property type="protein sequence ID" value="VZO37182.1"/>
    <property type="molecule type" value="Genomic_DNA"/>
</dbReference>
<evidence type="ECO:0000313" key="1">
    <source>
        <dbReference type="EMBL" id="VZO37182.1"/>
    </source>
</evidence>
<name>A0A7M4DJG8_9MICO</name>
<gene>
    <name evidence="1" type="ORF">HALOF300_02275</name>
</gene>
<proteinExistence type="predicted"/>
<reference evidence="1 2" key="1">
    <citation type="submission" date="2019-11" db="EMBL/GenBank/DDBJ databases">
        <authorList>
            <person name="Criscuolo A."/>
        </authorList>
    </citation>
    <scope>NUCLEOTIDE SEQUENCE [LARGE SCALE GENOMIC DNA]</scope>
    <source>
        <strain evidence="1">CIP111667</strain>
    </source>
</reference>